<evidence type="ECO:0000313" key="9">
    <source>
        <dbReference type="EMBL" id="KAK9737266.1"/>
    </source>
</evidence>
<reference evidence="9 10" key="1">
    <citation type="journal article" date="2024" name="BMC Genomics">
        <title>De novo assembly and annotation of Popillia japonica's genome with initial clues to its potential as an invasive pest.</title>
        <authorList>
            <person name="Cucini C."/>
            <person name="Boschi S."/>
            <person name="Funari R."/>
            <person name="Cardaioli E."/>
            <person name="Iannotti N."/>
            <person name="Marturano G."/>
            <person name="Paoli F."/>
            <person name="Bruttini M."/>
            <person name="Carapelli A."/>
            <person name="Frati F."/>
            <person name="Nardi F."/>
        </authorList>
    </citation>
    <scope>NUCLEOTIDE SEQUENCE [LARGE SCALE GENOMIC DNA]</scope>
    <source>
        <strain evidence="9">DMR45628</strain>
    </source>
</reference>
<evidence type="ECO:0000259" key="8">
    <source>
        <dbReference type="PROSITE" id="PS50071"/>
    </source>
</evidence>
<dbReference type="PROSITE" id="PS50071">
    <property type="entry name" value="HOMEOBOX_2"/>
    <property type="match status" value="1"/>
</dbReference>
<evidence type="ECO:0000256" key="6">
    <source>
        <dbReference type="RuleBase" id="RU000682"/>
    </source>
</evidence>
<feature type="compositionally biased region" description="Polar residues" evidence="7">
    <location>
        <begin position="297"/>
        <end position="316"/>
    </location>
</feature>
<protein>
    <submittedName>
        <fullName evidence="9">Homeodomain</fullName>
    </submittedName>
</protein>
<gene>
    <name evidence="9" type="ORF">QE152_g10843</name>
</gene>
<evidence type="ECO:0000256" key="1">
    <source>
        <dbReference type="ARBA" id="ARBA00004123"/>
    </source>
</evidence>
<dbReference type="EMBL" id="JASPKY010000102">
    <property type="protein sequence ID" value="KAK9737266.1"/>
    <property type="molecule type" value="Genomic_DNA"/>
</dbReference>
<dbReference type="Proteomes" id="UP001458880">
    <property type="component" value="Unassembled WGS sequence"/>
</dbReference>
<keyword evidence="10" id="KW-1185">Reference proteome</keyword>
<name>A0AAW1LTC1_POPJA</name>
<dbReference type="InterPro" id="IPR017970">
    <property type="entry name" value="Homeobox_CS"/>
</dbReference>
<proteinExistence type="predicted"/>
<dbReference type="Pfam" id="PF00046">
    <property type="entry name" value="Homeodomain"/>
    <property type="match status" value="1"/>
</dbReference>
<evidence type="ECO:0000256" key="7">
    <source>
        <dbReference type="SAM" id="MobiDB-lite"/>
    </source>
</evidence>
<feature type="domain" description="Homeobox" evidence="8">
    <location>
        <begin position="129"/>
        <end position="185"/>
    </location>
</feature>
<dbReference type="SUPFAM" id="SSF46689">
    <property type="entry name" value="Homeodomain-like"/>
    <property type="match status" value="1"/>
</dbReference>
<keyword evidence="3 5" id="KW-0371">Homeobox</keyword>
<dbReference type="InterPro" id="IPR009057">
    <property type="entry name" value="Homeodomain-like_sf"/>
</dbReference>
<feature type="region of interest" description="Disordered" evidence="7">
    <location>
        <begin position="238"/>
        <end position="331"/>
    </location>
</feature>
<organism evidence="9 10">
    <name type="scientific">Popillia japonica</name>
    <name type="common">Japanese beetle</name>
    <dbReference type="NCBI Taxonomy" id="7064"/>
    <lineage>
        <taxon>Eukaryota</taxon>
        <taxon>Metazoa</taxon>
        <taxon>Ecdysozoa</taxon>
        <taxon>Arthropoda</taxon>
        <taxon>Hexapoda</taxon>
        <taxon>Insecta</taxon>
        <taxon>Pterygota</taxon>
        <taxon>Neoptera</taxon>
        <taxon>Endopterygota</taxon>
        <taxon>Coleoptera</taxon>
        <taxon>Polyphaga</taxon>
        <taxon>Scarabaeiformia</taxon>
        <taxon>Scarabaeidae</taxon>
        <taxon>Rutelinae</taxon>
        <taxon>Popillia</taxon>
    </lineage>
</organism>
<feature type="compositionally biased region" description="Basic and acidic residues" evidence="7">
    <location>
        <begin position="317"/>
        <end position="331"/>
    </location>
</feature>
<dbReference type="PROSITE" id="PS00027">
    <property type="entry name" value="HOMEOBOX_1"/>
    <property type="match status" value="1"/>
</dbReference>
<comment type="caution">
    <text evidence="9">The sequence shown here is derived from an EMBL/GenBank/DDBJ whole genome shotgun (WGS) entry which is preliminary data.</text>
</comment>
<dbReference type="PANTHER" id="PTHR24333">
    <property type="entry name" value="HOMEO BOX HB9 LIKE A-RELATED"/>
    <property type="match status" value="1"/>
</dbReference>
<feature type="compositionally biased region" description="Low complexity" evidence="7">
    <location>
        <begin position="249"/>
        <end position="279"/>
    </location>
</feature>
<evidence type="ECO:0000313" key="10">
    <source>
        <dbReference type="Proteomes" id="UP001458880"/>
    </source>
</evidence>
<evidence type="ECO:0000256" key="3">
    <source>
        <dbReference type="ARBA" id="ARBA00023155"/>
    </source>
</evidence>
<dbReference type="GO" id="GO:0000981">
    <property type="term" value="F:DNA-binding transcription factor activity, RNA polymerase II-specific"/>
    <property type="evidence" value="ECO:0007669"/>
    <property type="project" value="InterPro"/>
</dbReference>
<feature type="compositionally biased region" description="Basic and acidic residues" evidence="7">
    <location>
        <begin position="283"/>
        <end position="296"/>
    </location>
</feature>
<sequence>MEDSTSNVKTVATMLQCTDGSQSFLNADLSLVPENGEKLAEIVRESMKMSKEIYKTSIYAVVSDNASPIIQMGELLSHIIWHSTCSSHIAKLLSKEVLNKNLTEQVTSILKEFKYTDHKKLLIQKEENGLPRRLRTAYTNTQLLELEKEFHFNKPRRIEIAASLDLTERQVKVWFQNRRMKHKRQTLGKQGEDGDDKDSVTSDGGKSSKLSEKFLDDEMSKKSCQGCEMPSVGLCGSHDETPDIGSSRGNNNNTPSATNNNTSFNNNSNGASSVASSGSFDKMLAEEDSRSNEDNGGHSSSRLPKKGNSSNTVTVKTESRRNSPISSDRKVGISKISPNLNVKDQNLLLQNNENINKIISKSATASSTAPTPILHTSPIGINSGSAMVYPQMQRSSPTTATAIASATVTIQNVPNNVPPFAVRGTTNSFTHQYQMGSQVDYRQERMQNKQYQIHSQPGYTAGDMYNPESVNDGQPYYKNQMHNANHARSSTLPGRNRQSYHSTYSNQHYYNYKNHEYQHGMNQSGYSQGYQHDHANYNHYSYPGAVYSAETAENMHVPNPLHMGHDTSYYQGENIHQVHKPHNSEYPNKVGYYENSTYNSQIPPTTTDSNYMPTEIYPNANPAPTPMASAAIMTPPTSVQTDSSDNYNSFHQFYSGDNQNQVAPSGENSNSSSDFNFLSNLANDYTPEYYQI</sequence>
<dbReference type="AlphaFoldDB" id="A0AAW1LTC1"/>
<dbReference type="PANTHER" id="PTHR24333:SF13">
    <property type="entry name" value="HOMEOBOX DOMAIN-CONTAINING PROTEIN"/>
    <property type="match status" value="1"/>
</dbReference>
<dbReference type="SMART" id="SM00389">
    <property type="entry name" value="HOX"/>
    <property type="match status" value="1"/>
</dbReference>
<feature type="region of interest" description="Disordered" evidence="7">
    <location>
        <begin position="635"/>
        <end position="678"/>
    </location>
</feature>
<keyword evidence="4 5" id="KW-0539">Nucleus</keyword>
<dbReference type="CDD" id="cd00086">
    <property type="entry name" value="homeodomain"/>
    <property type="match status" value="1"/>
</dbReference>
<comment type="subcellular location">
    <subcellularLocation>
        <location evidence="1 5 6">Nucleus</location>
    </subcellularLocation>
</comment>
<dbReference type="InterPro" id="IPR001356">
    <property type="entry name" value="HD"/>
</dbReference>
<keyword evidence="2 5" id="KW-0238">DNA-binding</keyword>
<dbReference type="InterPro" id="IPR050848">
    <property type="entry name" value="Homeobox_TF"/>
</dbReference>
<dbReference type="Gene3D" id="1.10.10.60">
    <property type="entry name" value="Homeodomain-like"/>
    <property type="match status" value="1"/>
</dbReference>
<dbReference type="GO" id="GO:0005634">
    <property type="term" value="C:nucleus"/>
    <property type="evidence" value="ECO:0007669"/>
    <property type="project" value="UniProtKB-SubCell"/>
</dbReference>
<evidence type="ECO:0000256" key="4">
    <source>
        <dbReference type="ARBA" id="ARBA00023242"/>
    </source>
</evidence>
<feature type="compositionally biased region" description="Low complexity" evidence="7">
    <location>
        <begin position="668"/>
        <end position="678"/>
    </location>
</feature>
<accession>A0AAW1LTC1</accession>
<evidence type="ECO:0000256" key="2">
    <source>
        <dbReference type="ARBA" id="ARBA00023125"/>
    </source>
</evidence>
<evidence type="ECO:0000256" key="5">
    <source>
        <dbReference type="PROSITE-ProRule" id="PRU00108"/>
    </source>
</evidence>
<feature type="DNA-binding region" description="Homeobox" evidence="5">
    <location>
        <begin position="131"/>
        <end position="186"/>
    </location>
</feature>
<dbReference type="GO" id="GO:0003677">
    <property type="term" value="F:DNA binding"/>
    <property type="evidence" value="ECO:0007669"/>
    <property type="project" value="UniProtKB-UniRule"/>
</dbReference>
<feature type="compositionally biased region" description="Polar residues" evidence="7">
    <location>
        <begin position="635"/>
        <end position="667"/>
    </location>
</feature>
<feature type="region of interest" description="Disordered" evidence="7">
    <location>
        <begin position="181"/>
        <end position="214"/>
    </location>
</feature>